<gene>
    <name evidence="3" type="ORF">PAUS00366_LOCUS331</name>
</gene>
<dbReference type="InterPro" id="IPR005114">
    <property type="entry name" value="Helicase_assoc"/>
</dbReference>
<dbReference type="PANTHER" id="PTHR37066:SF1">
    <property type="entry name" value="LNS2_PITP DOMAIN-CONTAINING PROTEIN"/>
    <property type="match status" value="1"/>
</dbReference>
<sequence length="1084" mass="123356">MAIPPIIMRSEGRDASTGCHSRQTQQQCEMNDAPPLTVGFPSTTPTNNTCTKVVATSNEYYFSHLTKLMAVTIFAAYVVSSASAFTQTQNQLGITTNTRASSKLQSLSLLGKRMSFSTPVWTETSLRSSSSTRRTRLVLSAETESSAGSSKSDQKEWKAVFLALQLYKAAYGDLKVPARFVVPSAAPWPEPAWGMKLGQKVGAIRETGLYVDESQRRRQQLEKLGFIWMLRAPTDTSIPFDQIYDALAVYRAEIKPSGPLTVPTEFSVPDAEPWPESTRGLPLGRSIKQLRLKAYLKENPGAEEKLKQIGFETDKKLSANDKRFQAVYLALERYKETYSDLLVPQPFVVPSDSAEWPEESWGLRLGARVNAIRSQGTFIKNNSERQDMLDALGFVWTPPEKETKKRGRKTLDQIDQEEKEAILEASGKNAKTMGSSSVEKKADEDDADSFLSFFDFKENDKDSDETQGQPTWGLEAGREFDGLSNNNKRDVAEQEFDEDYEAPRTLGESLGAARERALEAGVIEDTDSKRPTKRKREPEIPWFNDDFGGYFVFEDVVEALTLYKKGYGDFSNLTSGEFVIPVKDEPEHSFDDDFDDEMPVNGIDEKAMTDDEIEAEILRLERGILPTEDSEGSAMKELDWPEHLEGMRLGDIVKRMKDGSLEVKHLSERKAQLDAIDFDWGDEKYFLDVPFEKAMCAMYAFYMVRGDMFVPADYVMPDEDPWPRALAGYELGKAVRRIRELQNFFEAFHVEKVALLRMIDFVWFPTLALPIDPNEPAVSAEMLLLGALGHPDYHQLDEFPMGLPEKIMADGPFHVSDDPRDWWRTWHNWDYVADIWAGMGTKDRSVALRKSGYPRMAKEHEEKYGPGLFHQINEYLDNLLVEIGKGELEEMIGTEDVESIDGVVDQYDQLIKKWDSLTHDERMDAPGIHLTNFTLYGRKGGLPAILKVFTDTFEDSERQRTDLPEKLLDIRDTLFNYLDELADCTDMDDFELDVLWRFRIKFYLSVALNDHFNTKAMDRQKQEATAREIDDMESQLDTQRMSFGTGDEDFDEEANEDDFEAEDYSEDVDDSEFDEEVIEEEVGI</sequence>
<feature type="domain" description="Helicase-associated" evidence="2">
    <location>
        <begin position="154"/>
        <end position="226"/>
    </location>
</feature>
<feature type="compositionally biased region" description="Acidic residues" evidence="1">
    <location>
        <begin position="1046"/>
        <end position="1084"/>
    </location>
</feature>
<reference evidence="3" key="1">
    <citation type="submission" date="2021-01" db="EMBL/GenBank/DDBJ databases">
        <authorList>
            <person name="Corre E."/>
            <person name="Pelletier E."/>
            <person name="Niang G."/>
            <person name="Scheremetjew M."/>
            <person name="Finn R."/>
            <person name="Kale V."/>
            <person name="Holt S."/>
            <person name="Cochrane G."/>
            <person name="Meng A."/>
            <person name="Brown T."/>
            <person name="Cohen L."/>
        </authorList>
    </citation>
    <scope>NUCLEOTIDE SEQUENCE</scope>
    <source>
        <strain evidence="3">10249 10 AB</strain>
    </source>
</reference>
<feature type="compositionally biased region" description="Basic and acidic residues" evidence="1">
    <location>
        <begin position="476"/>
        <end position="492"/>
    </location>
</feature>
<proteinExistence type="predicted"/>
<accession>A0A7S4A9N6</accession>
<feature type="region of interest" description="Disordered" evidence="1">
    <location>
        <begin position="1"/>
        <end position="23"/>
    </location>
</feature>
<dbReference type="PANTHER" id="PTHR37066">
    <property type="entry name" value="HELICASE-ASSOCIATED"/>
    <property type="match status" value="1"/>
</dbReference>
<feature type="domain" description="Helicase-associated" evidence="2">
    <location>
        <begin position="321"/>
        <end position="394"/>
    </location>
</feature>
<dbReference type="Pfam" id="PF03457">
    <property type="entry name" value="HA"/>
    <property type="match status" value="2"/>
</dbReference>
<dbReference type="EMBL" id="HBIX01000418">
    <property type="protein sequence ID" value="CAE0707611.1"/>
    <property type="molecule type" value="Transcribed_RNA"/>
</dbReference>
<feature type="region of interest" description="Disordered" evidence="1">
    <location>
        <begin position="458"/>
        <end position="500"/>
    </location>
</feature>
<protein>
    <recommendedName>
        <fullName evidence="2">Helicase-associated domain-containing protein</fullName>
    </recommendedName>
</protein>
<feature type="region of interest" description="Disordered" evidence="1">
    <location>
        <begin position="1022"/>
        <end position="1084"/>
    </location>
</feature>
<dbReference type="AlphaFoldDB" id="A0A7S4A9N6"/>
<name>A0A7S4A9N6_9STRA</name>
<organism evidence="3">
    <name type="scientific">Pseudo-nitzschia australis</name>
    <dbReference type="NCBI Taxonomy" id="44445"/>
    <lineage>
        <taxon>Eukaryota</taxon>
        <taxon>Sar</taxon>
        <taxon>Stramenopiles</taxon>
        <taxon>Ochrophyta</taxon>
        <taxon>Bacillariophyta</taxon>
        <taxon>Bacillariophyceae</taxon>
        <taxon>Bacillariophycidae</taxon>
        <taxon>Bacillariales</taxon>
        <taxon>Bacillariaceae</taxon>
        <taxon>Pseudo-nitzschia</taxon>
    </lineage>
</organism>
<evidence type="ECO:0000313" key="3">
    <source>
        <dbReference type="EMBL" id="CAE0707611.1"/>
    </source>
</evidence>
<evidence type="ECO:0000256" key="1">
    <source>
        <dbReference type="SAM" id="MobiDB-lite"/>
    </source>
</evidence>
<evidence type="ECO:0000259" key="2">
    <source>
        <dbReference type="Pfam" id="PF03457"/>
    </source>
</evidence>